<name>A0A412Z147_9FIRM</name>
<dbReference type="PANTHER" id="PTHR48086">
    <property type="entry name" value="SODIUM/PROLINE SYMPORTER-RELATED"/>
    <property type="match status" value="1"/>
</dbReference>
<evidence type="ECO:0000313" key="15">
    <source>
        <dbReference type="EMBL" id="RGV73629.1"/>
    </source>
</evidence>
<evidence type="ECO:0000313" key="16">
    <source>
        <dbReference type="Proteomes" id="UP000284543"/>
    </source>
</evidence>
<dbReference type="InterPro" id="IPR001734">
    <property type="entry name" value="Na/solute_symporter"/>
</dbReference>
<evidence type="ECO:0000256" key="9">
    <source>
        <dbReference type="ARBA" id="ARBA00023065"/>
    </source>
</evidence>
<gene>
    <name evidence="15" type="ORF">DWW02_19775</name>
</gene>
<sequence length="502" mass="53460">MKIGWLQIIMAVIYMGILIGVGLYMSRKVKSSDDFWIGGRQVGPVATALSYGAAYVSTVAIIGDPPMYYNYGLGYAAFEIMISVFFCCILIFIVFAPKMRALSERLNVVSLSGFLAIRYKSNQFRLLCGTLVSVMMVPYAISAMKGIADAMHAIVGIPYAMGVVVIAVVSFCYLVTAGYWGVSTTDIIQGITIAVSCLLVAVIVITKSGGVTAAVTYMGSVSPSHIQPSSGLTFAQLFSWAGVWALIAFGQPQLVTKFMGLRDSRTVGTVIRVAVVWEIIFMVSIAMIGAAAFKLFRAVPFDNVDAIVPTLVAEHTNAVVSGIFLCGILAAGLSTTVALVLTSSGAVTKDIYEDYYCARSNAKQDSGKSVRISRIATGIILVVVVIGSIYPPDFIWSLSTMSAGVMGAAFTAPLVLGLYWKRATRQGCMAGIIGGSAVSIIWYFAGLTSVVHSFVPGTAVSFLLMVLVSLCTPRMEEEHLDVFFEPGCSKNKIQAAIAAGSK</sequence>
<dbReference type="Proteomes" id="UP000284543">
    <property type="component" value="Unassembled WGS sequence"/>
</dbReference>
<feature type="transmembrane region" description="Helical" evidence="14">
    <location>
        <begin position="427"/>
        <end position="445"/>
    </location>
</feature>
<feature type="transmembrane region" description="Helical" evidence="14">
    <location>
        <begin position="451"/>
        <end position="471"/>
    </location>
</feature>
<feature type="transmembrane region" description="Helical" evidence="14">
    <location>
        <begin position="153"/>
        <end position="175"/>
    </location>
</feature>
<dbReference type="AlphaFoldDB" id="A0A412Z147"/>
<keyword evidence="6 14" id="KW-0769">Symport</keyword>
<comment type="similarity">
    <text evidence="2 13">Belongs to the sodium:solute symporter (SSF) (TC 2.A.21) family.</text>
</comment>
<keyword evidence="3 14" id="KW-0813">Transport</keyword>
<feature type="transmembrane region" description="Helical" evidence="14">
    <location>
        <begin position="45"/>
        <end position="63"/>
    </location>
</feature>
<organism evidence="15 16">
    <name type="scientific">Enterocloster bolteae</name>
    <dbReference type="NCBI Taxonomy" id="208479"/>
    <lineage>
        <taxon>Bacteria</taxon>
        <taxon>Bacillati</taxon>
        <taxon>Bacillota</taxon>
        <taxon>Clostridia</taxon>
        <taxon>Lachnospirales</taxon>
        <taxon>Lachnospiraceae</taxon>
        <taxon>Enterocloster</taxon>
    </lineage>
</organism>
<evidence type="ECO:0000256" key="11">
    <source>
        <dbReference type="ARBA" id="ARBA00023201"/>
    </source>
</evidence>
<keyword evidence="10 14" id="KW-0472">Membrane</keyword>
<dbReference type="Pfam" id="PF00474">
    <property type="entry name" value="SSF"/>
    <property type="match status" value="1"/>
</dbReference>
<dbReference type="InterPro" id="IPR011851">
    <property type="entry name" value="Na/Pro_symporter"/>
</dbReference>
<keyword evidence="4 14" id="KW-1003">Cell membrane</keyword>
<feature type="transmembrane region" description="Helical" evidence="14">
    <location>
        <begin position="372"/>
        <end position="390"/>
    </location>
</feature>
<protein>
    <recommendedName>
        <fullName evidence="14">Sodium/proline symporter</fullName>
    </recommendedName>
    <alternativeName>
        <fullName evidence="14">Proline permease</fullName>
    </alternativeName>
</protein>
<keyword evidence="9 14" id="KW-0406">Ion transport</keyword>
<dbReference type="CDD" id="cd11475">
    <property type="entry name" value="SLC5sbd_PutP"/>
    <property type="match status" value="1"/>
</dbReference>
<feature type="transmembrane region" description="Helical" evidence="14">
    <location>
        <begin position="187"/>
        <end position="206"/>
    </location>
</feature>
<feature type="transmembrane region" description="Helical" evidence="14">
    <location>
        <begin position="226"/>
        <end position="249"/>
    </location>
</feature>
<dbReference type="GO" id="GO:0005298">
    <property type="term" value="F:proline:sodium symporter activity"/>
    <property type="evidence" value="ECO:0007669"/>
    <property type="project" value="UniProtKB-UniRule"/>
</dbReference>
<evidence type="ECO:0000256" key="12">
    <source>
        <dbReference type="ARBA" id="ARBA00033708"/>
    </source>
</evidence>
<keyword evidence="14" id="KW-0029">Amino-acid transport</keyword>
<evidence type="ECO:0000256" key="3">
    <source>
        <dbReference type="ARBA" id="ARBA00022448"/>
    </source>
</evidence>
<dbReference type="GO" id="GO:0031402">
    <property type="term" value="F:sodium ion binding"/>
    <property type="evidence" value="ECO:0007669"/>
    <property type="project" value="UniProtKB-UniRule"/>
</dbReference>
<keyword evidence="11 14" id="KW-0739">Sodium transport</keyword>
<dbReference type="GO" id="GO:0005886">
    <property type="term" value="C:plasma membrane"/>
    <property type="evidence" value="ECO:0007669"/>
    <property type="project" value="UniProtKB-SubCell"/>
</dbReference>
<evidence type="ECO:0000256" key="8">
    <source>
        <dbReference type="ARBA" id="ARBA00023053"/>
    </source>
</evidence>
<dbReference type="PANTHER" id="PTHR48086:SF3">
    <property type="entry name" value="SODIUM_PROLINE SYMPORTER"/>
    <property type="match status" value="1"/>
</dbReference>
<dbReference type="GO" id="GO:0015824">
    <property type="term" value="P:proline transport"/>
    <property type="evidence" value="ECO:0007669"/>
    <property type="project" value="UniProtKB-UniRule"/>
</dbReference>
<keyword evidence="8 14" id="KW-0915">Sodium</keyword>
<feature type="transmembrane region" description="Helical" evidence="14">
    <location>
        <begin position="124"/>
        <end position="141"/>
    </location>
</feature>
<comment type="subcellular location">
    <subcellularLocation>
        <location evidence="1 14">Cell membrane</location>
        <topology evidence="1 14">Multi-pass membrane protein</topology>
    </subcellularLocation>
</comment>
<proteinExistence type="inferred from homology"/>
<evidence type="ECO:0000256" key="1">
    <source>
        <dbReference type="ARBA" id="ARBA00004651"/>
    </source>
</evidence>
<feature type="transmembrane region" description="Helical" evidence="14">
    <location>
        <begin position="318"/>
        <end position="341"/>
    </location>
</feature>
<dbReference type="Gene3D" id="1.20.1730.10">
    <property type="entry name" value="Sodium/glucose cotransporter"/>
    <property type="match status" value="1"/>
</dbReference>
<evidence type="ECO:0000256" key="7">
    <source>
        <dbReference type="ARBA" id="ARBA00022989"/>
    </source>
</evidence>
<dbReference type="InterPro" id="IPR038377">
    <property type="entry name" value="Na/Glc_symporter_sf"/>
</dbReference>
<comment type="catalytic activity">
    <reaction evidence="12">
        <text>L-proline(in) + Na(+)(in) = L-proline(out) + Na(+)(out)</text>
        <dbReference type="Rhea" id="RHEA:28967"/>
        <dbReference type="ChEBI" id="CHEBI:29101"/>
        <dbReference type="ChEBI" id="CHEBI:60039"/>
    </reaction>
</comment>
<dbReference type="PROSITE" id="PS50283">
    <property type="entry name" value="NA_SOLUT_SYMP_3"/>
    <property type="match status" value="1"/>
</dbReference>
<accession>A0A412Z147</accession>
<dbReference type="RefSeq" id="WP_002567193.1">
    <property type="nucleotide sequence ID" value="NZ_CABKUK010000007.1"/>
</dbReference>
<comment type="caution">
    <text evidence="15">The sequence shown here is derived from an EMBL/GenBank/DDBJ whole genome shotgun (WGS) entry which is preliminary data.</text>
</comment>
<keyword evidence="5 14" id="KW-0812">Transmembrane</keyword>
<evidence type="ECO:0000256" key="14">
    <source>
        <dbReference type="RuleBase" id="RU366012"/>
    </source>
</evidence>
<evidence type="ECO:0000256" key="6">
    <source>
        <dbReference type="ARBA" id="ARBA00022847"/>
    </source>
</evidence>
<feature type="transmembrane region" description="Helical" evidence="14">
    <location>
        <begin position="270"/>
        <end position="293"/>
    </location>
</feature>
<keyword evidence="7 14" id="KW-1133">Transmembrane helix</keyword>
<feature type="transmembrane region" description="Helical" evidence="14">
    <location>
        <begin position="6"/>
        <end position="25"/>
    </location>
</feature>
<dbReference type="KEGG" id="cbol:CGC65_12370"/>
<evidence type="ECO:0000256" key="13">
    <source>
        <dbReference type="RuleBase" id="RU362091"/>
    </source>
</evidence>
<reference evidence="15 16" key="1">
    <citation type="submission" date="2018-08" db="EMBL/GenBank/DDBJ databases">
        <title>A genome reference for cultivated species of the human gut microbiota.</title>
        <authorList>
            <person name="Zou Y."/>
            <person name="Xue W."/>
            <person name="Luo G."/>
        </authorList>
    </citation>
    <scope>NUCLEOTIDE SEQUENCE [LARGE SCALE GENOMIC DNA]</scope>
    <source>
        <strain evidence="15 16">AF14-18</strain>
    </source>
</reference>
<evidence type="ECO:0000256" key="5">
    <source>
        <dbReference type="ARBA" id="ARBA00022692"/>
    </source>
</evidence>
<feature type="transmembrane region" description="Helical" evidence="14">
    <location>
        <begin position="75"/>
        <end position="96"/>
    </location>
</feature>
<evidence type="ECO:0000256" key="4">
    <source>
        <dbReference type="ARBA" id="ARBA00022475"/>
    </source>
</evidence>
<dbReference type="InterPro" id="IPR050277">
    <property type="entry name" value="Sodium:Solute_Symporter"/>
</dbReference>
<feature type="transmembrane region" description="Helical" evidence="14">
    <location>
        <begin position="396"/>
        <end position="420"/>
    </location>
</feature>
<evidence type="ECO:0000256" key="10">
    <source>
        <dbReference type="ARBA" id="ARBA00023136"/>
    </source>
</evidence>
<comment type="function">
    <text evidence="14">Catalyzes the sodium-dependent uptake of extracellular L-proline.</text>
</comment>
<evidence type="ECO:0000256" key="2">
    <source>
        <dbReference type="ARBA" id="ARBA00006434"/>
    </source>
</evidence>
<dbReference type="EMBL" id="QRZM01000009">
    <property type="protein sequence ID" value="RGV73629.1"/>
    <property type="molecule type" value="Genomic_DNA"/>
</dbReference>